<keyword evidence="1" id="KW-0393">Immunoglobulin domain</keyword>
<reference evidence="3" key="2">
    <citation type="submission" date="2025-08" db="UniProtKB">
        <authorList>
            <consortium name="Ensembl"/>
        </authorList>
    </citation>
    <scope>IDENTIFICATION</scope>
</reference>
<proteinExistence type="predicted"/>
<dbReference type="FunFam" id="2.60.40.10:FF:000135">
    <property type="entry name" value="Titin a"/>
    <property type="match status" value="1"/>
</dbReference>
<feature type="domain" description="Fibronectin type-III" evidence="2">
    <location>
        <begin position="84"/>
        <end position="179"/>
    </location>
</feature>
<sequence>MKPESDGGSEIKNYLVDKREKSSSRWTRVNKTFTIYDIRLKISGLLEGSDYQFRVTAVNTAGNSQPSEASQYAYCREPTYTPAPPSIPRVIDSTKHSISLQWTRPMYDGGADVVGYVVEVLEEGTEQWYRATQKTLKTNLFVAAGLQSNKKYSFRVAGVNSNGTGEFSEPSVEIEPVEKLCKFVLMLLLSIIHNGSIGHVYGNLV</sequence>
<dbReference type="STRING" id="62062.ENSHHUP00000040503"/>
<dbReference type="PROSITE" id="PS50853">
    <property type="entry name" value="FN3"/>
    <property type="match status" value="2"/>
</dbReference>
<name>A0A4W5MRT7_9TELE</name>
<dbReference type="InterPro" id="IPR013783">
    <property type="entry name" value="Ig-like_fold"/>
</dbReference>
<dbReference type="PANTHER" id="PTHR14340">
    <property type="entry name" value="MICROFIBRIL-ASSOCIATED GLYCOPROTEIN 3"/>
    <property type="match status" value="1"/>
</dbReference>
<dbReference type="Gene3D" id="2.60.40.10">
    <property type="entry name" value="Immunoglobulins"/>
    <property type="match status" value="2"/>
</dbReference>
<accession>A0A4W5MRT7</accession>
<dbReference type="Pfam" id="PF00041">
    <property type="entry name" value="fn3"/>
    <property type="match status" value="2"/>
</dbReference>
<dbReference type="GeneTree" id="ENSGT01110000267173"/>
<reference evidence="4" key="1">
    <citation type="submission" date="2018-06" db="EMBL/GenBank/DDBJ databases">
        <title>Genome assembly of Danube salmon.</title>
        <authorList>
            <person name="Macqueen D.J."/>
            <person name="Gundappa M.K."/>
        </authorList>
    </citation>
    <scope>NUCLEOTIDE SEQUENCE [LARGE SCALE GENOMIC DNA]</scope>
</reference>
<evidence type="ECO:0000313" key="3">
    <source>
        <dbReference type="Ensembl" id="ENSHHUP00000040503.1"/>
    </source>
</evidence>
<evidence type="ECO:0000256" key="1">
    <source>
        <dbReference type="ARBA" id="ARBA00023319"/>
    </source>
</evidence>
<dbReference type="SUPFAM" id="SSF49265">
    <property type="entry name" value="Fibronectin type III"/>
    <property type="match status" value="1"/>
</dbReference>
<dbReference type="SMART" id="SM00060">
    <property type="entry name" value="FN3"/>
    <property type="match status" value="2"/>
</dbReference>
<dbReference type="PRINTS" id="PR00014">
    <property type="entry name" value="FNTYPEIII"/>
</dbReference>
<dbReference type="Ensembl" id="ENSHHUT00000042068.1">
    <property type="protein sequence ID" value="ENSHHUP00000040503.1"/>
    <property type="gene ID" value="ENSHHUG00000025049.1"/>
</dbReference>
<dbReference type="InterPro" id="IPR003961">
    <property type="entry name" value="FN3_dom"/>
</dbReference>
<dbReference type="Proteomes" id="UP000314982">
    <property type="component" value="Unassembled WGS sequence"/>
</dbReference>
<feature type="domain" description="Fibronectin type-III" evidence="2">
    <location>
        <begin position="1"/>
        <end position="78"/>
    </location>
</feature>
<reference evidence="3" key="3">
    <citation type="submission" date="2025-09" db="UniProtKB">
        <authorList>
            <consortium name="Ensembl"/>
        </authorList>
    </citation>
    <scope>IDENTIFICATION</scope>
</reference>
<keyword evidence="4" id="KW-1185">Reference proteome</keyword>
<organism evidence="3 4">
    <name type="scientific">Hucho hucho</name>
    <name type="common">huchen</name>
    <dbReference type="NCBI Taxonomy" id="62062"/>
    <lineage>
        <taxon>Eukaryota</taxon>
        <taxon>Metazoa</taxon>
        <taxon>Chordata</taxon>
        <taxon>Craniata</taxon>
        <taxon>Vertebrata</taxon>
        <taxon>Euteleostomi</taxon>
        <taxon>Actinopterygii</taxon>
        <taxon>Neopterygii</taxon>
        <taxon>Teleostei</taxon>
        <taxon>Protacanthopterygii</taxon>
        <taxon>Salmoniformes</taxon>
        <taxon>Salmonidae</taxon>
        <taxon>Salmoninae</taxon>
        <taxon>Hucho</taxon>
    </lineage>
</organism>
<dbReference type="AlphaFoldDB" id="A0A4W5MRT7"/>
<dbReference type="InterPro" id="IPR036116">
    <property type="entry name" value="FN3_sf"/>
</dbReference>
<protein>
    <recommendedName>
        <fullName evidence="2">Fibronectin type-III domain-containing protein</fullName>
    </recommendedName>
</protein>
<evidence type="ECO:0000313" key="4">
    <source>
        <dbReference type="Proteomes" id="UP000314982"/>
    </source>
</evidence>
<evidence type="ECO:0000259" key="2">
    <source>
        <dbReference type="PROSITE" id="PS50853"/>
    </source>
</evidence>
<dbReference type="PANTHER" id="PTHR14340:SF9">
    <property type="entry name" value="FIBRONECTIN TYPE-III DOMAIN-CONTAINING PROTEIN"/>
    <property type="match status" value="1"/>
</dbReference>
<dbReference type="CDD" id="cd00063">
    <property type="entry name" value="FN3"/>
    <property type="match status" value="2"/>
</dbReference>